<feature type="transmembrane region" description="Helical" evidence="8">
    <location>
        <begin position="270"/>
        <end position="288"/>
    </location>
</feature>
<dbReference type="Proteomes" id="UP000239290">
    <property type="component" value="Unassembled WGS sequence"/>
</dbReference>
<evidence type="ECO:0000256" key="2">
    <source>
        <dbReference type="ARBA" id="ARBA00022448"/>
    </source>
</evidence>
<comment type="subcellular location">
    <subcellularLocation>
        <location evidence="1">Cell membrane</location>
        <topology evidence="1">Multi-pass membrane protein</topology>
    </subcellularLocation>
</comment>
<dbReference type="PANTHER" id="PTHR43045:SF1">
    <property type="entry name" value="SHIKIMATE TRANSPORTER"/>
    <property type="match status" value="1"/>
</dbReference>
<comment type="caution">
    <text evidence="10">The sequence shown here is derived from an EMBL/GenBank/DDBJ whole genome shotgun (WGS) entry which is preliminary data.</text>
</comment>
<dbReference type="EMBL" id="PUIO01000052">
    <property type="protein sequence ID" value="PQP17938.1"/>
    <property type="molecule type" value="Genomic_DNA"/>
</dbReference>
<evidence type="ECO:0000256" key="4">
    <source>
        <dbReference type="ARBA" id="ARBA00022692"/>
    </source>
</evidence>
<keyword evidence="3" id="KW-1003">Cell membrane</keyword>
<reference evidence="11" key="1">
    <citation type="submission" date="2018-02" db="EMBL/GenBank/DDBJ databases">
        <title>Draft genome sequencing of Rhodococcus opacus KU647198.</title>
        <authorList>
            <person name="Zheng B.-X."/>
        </authorList>
    </citation>
    <scope>NUCLEOTIDE SEQUENCE [LARGE SCALE GENOMIC DNA]</scope>
    <source>
        <strain evidence="11">04-OD7</strain>
    </source>
</reference>
<evidence type="ECO:0000256" key="7">
    <source>
        <dbReference type="SAM" id="MobiDB-lite"/>
    </source>
</evidence>
<keyword evidence="2" id="KW-0813">Transport</keyword>
<evidence type="ECO:0000256" key="6">
    <source>
        <dbReference type="ARBA" id="ARBA00023136"/>
    </source>
</evidence>
<protein>
    <submittedName>
        <fullName evidence="10">MFS transporter</fullName>
    </submittedName>
</protein>
<feature type="transmembrane region" description="Helical" evidence="8">
    <location>
        <begin position="388"/>
        <end position="409"/>
    </location>
</feature>
<keyword evidence="6 8" id="KW-0472">Membrane</keyword>
<sequence length="463" mass="50570">MNPPERTSMASPMTESSQPSNNGLRKVVAASMAGTVAEWYEFLLYSAASALVFGTLFFPKTDNALDGVLSALLIYAVGFLARPLGGVVFGLYGDKFGRKKLLQFSLLLVGISTFGMGCLPGFGSIGYWAPGLLVILRFIQGFAVGGEWGGAVLLVSEHSSDRRRGFWASWPQAGLPLGNLVATMVLSVLAFVMPESAFLGWGWRLAFWLSAVIIIIGYYIRTHVDDAPIFLESLKAEEQRSENRSSVSQAIRQYPRQIAIAMGLRVGENILYQVVVTFSITYLAFKVGMKIENVLLVMLIPHLLHFILIPVIGGLTDRIGRKPIYMTGALLMVLWAFTSYPLMNTGNIVLVIVALTLGLAVHALVYAPQAAMMSEMFPTRIRYSGVSLGYQVTSVFAGSVAPFIATYLLREYHSWIPIAIYLVVAASVSLVAISAARETCGISLQDVDAQDRTRFPPSSNRER</sequence>
<dbReference type="InterPro" id="IPR011701">
    <property type="entry name" value="MFS"/>
</dbReference>
<evidence type="ECO:0000256" key="3">
    <source>
        <dbReference type="ARBA" id="ARBA00022475"/>
    </source>
</evidence>
<feature type="transmembrane region" description="Helical" evidence="8">
    <location>
        <begin position="104"/>
        <end position="128"/>
    </location>
</feature>
<dbReference type="AlphaFoldDB" id="A0A2S8IT48"/>
<feature type="domain" description="Major facilitator superfamily (MFS) profile" evidence="9">
    <location>
        <begin position="27"/>
        <end position="437"/>
    </location>
</feature>
<dbReference type="Gene3D" id="1.20.1250.20">
    <property type="entry name" value="MFS general substrate transporter like domains"/>
    <property type="match status" value="1"/>
</dbReference>
<evidence type="ECO:0000256" key="5">
    <source>
        <dbReference type="ARBA" id="ARBA00022989"/>
    </source>
</evidence>
<accession>A0A2S8IT48</accession>
<feature type="transmembrane region" description="Helical" evidence="8">
    <location>
        <begin position="200"/>
        <end position="220"/>
    </location>
</feature>
<dbReference type="PROSITE" id="PS00217">
    <property type="entry name" value="SUGAR_TRANSPORT_2"/>
    <property type="match status" value="1"/>
</dbReference>
<dbReference type="InterPro" id="IPR020846">
    <property type="entry name" value="MFS_dom"/>
</dbReference>
<evidence type="ECO:0000313" key="10">
    <source>
        <dbReference type="EMBL" id="PQP17938.1"/>
    </source>
</evidence>
<evidence type="ECO:0000313" key="11">
    <source>
        <dbReference type="Proteomes" id="UP000239290"/>
    </source>
</evidence>
<dbReference type="GO" id="GO:0005886">
    <property type="term" value="C:plasma membrane"/>
    <property type="evidence" value="ECO:0007669"/>
    <property type="project" value="UniProtKB-SubCell"/>
</dbReference>
<feature type="transmembrane region" description="Helical" evidence="8">
    <location>
        <begin position="415"/>
        <end position="436"/>
    </location>
</feature>
<proteinExistence type="predicted"/>
<dbReference type="CDD" id="cd17369">
    <property type="entry name" value="MFS_ShiA_like"/>
    <property type="match status" value="1"/>
</dbReference>
<gene>
    <name evidence="10" type="ORF">C5613_33160</name>
</gene>
<dbReference type="InterPro" id="IPR005829">
    <property type="entry name" value="Sugar_transporter_CS"/>
</dbReference>
<feature type="transmembrane region" description="Helical" evidence="8">
    <location>
        <begin position="348"/>
        <end position="367"/>
    </location>
</feature>
<keyword evidence="4 8" id="KW-0812">Transmembrane</keyword>
<evidence type="ECO:0000259" key="9">
    <source>
        <dbReference type="PROSITE" id="PS50850"/>
    </source>
</evidence>
<dbReference type="PANTHER" id="PTHR43045">
    <property type="entry name" value="SHIKIMATE TRANSPORTER"/>
    <property type="match status" value="1"/>
</dbReference>
<dbReference type="GO" id="GO:0022857">
    <property type="term" value="F:transmembrane transporter activity"/>
    <property type="evidence" value="ECO:0007669"/>
    <property type="project" value="InterPro"/>
</dbReference>
<dbReference type="InterPro" id="IPR036259">
    <property type="entry name" value="MFS_trans_sf"/>
</dbReference>
<feature type="transmembrane region" description="Helical" evidence="8">
    <location>
        <begin position="42"/>
        <end position="59"/>
    </location>
</feature>
<feature type="transmembrane region" description="Helical" evidence="8">
    <location>
        <begin position="294"/>
        <end position="312"/>
    </location>
</feature>
<feature type="region of interest" description="Disordered" evidence="7">
    <location>
        <begin position="1"/>
        <end position="21"/>
    </location>
</feature>
<dbReference type="PROSITE" id="PS50850">
    <property type="entry name" value="MFS"/>
    <property type="match status" value="1"/>
</dbReference>
<feature type="transmembrane region" description="Helical" evidence="8">
    <location>
        <begin position="71"/>
        <end position="92"/>
    </location>
</feature>
<dbReference type="Pfam" id="PF07690">
    <property type="entry name" value="MFS_1"/>
    <property type="match status" value="1"/>
</dbReference>
<feature type="transmembrane region" description="Helical" evidence="8">
    <location>
        <begin position="134"/>
        <end position="155"/>
    </location>
</feature>
<evidence type="ECO:0000256" key="1">
    <source>
        <dbReference type="ARBA" id="ARBA00004651"/>
    </source>
</evidence>
<evidence type="ECO:0000256" key="8">
    <source>
        <dbReference type="SAM" id="Phobius"/>
    </source>
</evidence>
<name>A0A2S8IT48_RHOOP</name>
<feature type="compositionally biased region" description="Polar residues" evidence="7">
    <location>
        <begin position="8"/>
        <end position="21"/>
    </location>
</feature>
<keyword evidence="5 8" id="KW-1133">Transmembrane helix</keyword>
<organism evidence="10 11">
    <name type="scientific">Rhodococcus opacus</name>
    <name type="common">Nocardia opaca</name>
    <dbReference type="NCBI Taxonomy" id="37919"/>
    <lineage>
        <taxon>Bacteria</taxon>
        <taxon>Bacillati</taxon>
        <taxon>Actinomycetota</taxon>
        <taxon>Actinomycetes</taxon>
        <taxon>Mycobacteriales</taxon>
        <taxon>Nocardiaceae</taxon>
        <taxon>Rhodococcus</taxon>
    </lineage>
</organism>
<feature type="transmembrane region" description="Helical" evidence="8">
    <location>
        <begin position="175"/>
        <end position="194"/>
    </location>
</feature>
<dbReference type="SUPFAM" id="SSF103473">
    <property type="entry name" value="MFS general substrate transporter"/>
    <property type="match status" value="1"/>
</dbReference>
<feature type="transmembrane region" description="Helical" evidence="8">
    <location>
        <begin position="324"/>
        <end position="342"/>
    </location>
</feature>